<feature type="region of interest" description="Disordered" evidence="1">
    <location>
        <begin position="1"/>
        <end position="23"/>
    </location>
</feature>
<reference evidence="2 3" key="1">
    <citation type="submission" date="2015-04" db="EMBL/GenBank/DDBJ databases">
        <authorList>
            <person name="Syromyatnikov M.Y."/>
            <person name="Popov V.N."/>
        </authorList>
    </citation>
    <scope>NUCLEOTIDE SEQUENCE [LARGE SCALE GENOMIC DNA]</scope>
</reference>
<dbReference type="EMBL" id="CVRI01000041">
    <property type="protein sequence ID" value="CRK95251.1"/>
    <property type="molecule type" value="Genomic_DNA"/>
</dbReference>
<sequence length="69" mass="7952">MAAKKRVEIISKEPRREENGHGGRQILNYQTAILFAFQLVIHSSEHLTSFPPNHTVMTALKTSYLRPKY</sequence>
<organism evidence="2 3">
    <name type="scientific">Clunio marinus</name>
    <dbReference type="NCBI Taxonomy" id="568069"/>
    <lineage>
        <taxon>Eukaryota</taxon>
        <taxon>Metazoa</taxon>
        <taxon>Ecdysozoa</taxon>
        <taxon>Arthropoda</taxon>
        <taxon>Hexapoda</taxon>
        <taxon>Insecta</taxon>
        <taxon>Pterygota</taxon>
        <taxon>Neoptera</taxon>
        <taxon>Endopterygota</taxon>
        <taxon>Diptera</taxon>
        <taxon>Nematocera</taxon>
        <taxon>Chironomoidea</taxon>
        <taxon>Chironomidae</taxon>
        <taxon>Clunio</taxon>
    </lineage>
</organism>
<feature type="compositionally biased region" description="Basic and acidic residues" evidence="1">
    <location>
        <begin position="1"/>
        <end position="21"/>
    </location>
</feature>
<evidence type="ECO:0000313" key="3">
    <source>
        <dbReference type="Proteomes" id="UP000183832"/>
    </source>
</evidence>
<gene>
    <name evidence="2" type="ORF">CLUMA_CG008803</name>
</gene>
<accession>A0A1J1I4Z5</accession>
<proteinExistence type="predicted"/>
<keyword evidence="3" id="KW-1185">Reference proteome</keyword>
<protein>
    <submittedName>
        <fullName evidence="2">CLUMA_CG008803, isoform A</fullName>
    </submittedName>
</protein>
<evidence type="ECO:0000313" key="2">
    <source>
        <dbReference type="EMBL" id="CRK95251.1"/>
    </source>
</evidence>
<dbReference type="AlphaFoldDB" id="A0A1J1I4Z5"/>
<evidence type="ECO:0000256" key="1">
    <source>
        <dbReference type="SAM" id="MobiDB-lite"/>
    </source>
</evidence>
<dbReference type="Proteomes" id="UP000183832">
    <property type="component" value="Unassembled WGS sequence"/>
</dbReference>
<name>A0A1J1I4Z5_9DIPT</name>